<evidence type="ECO:0000313" key="3">
    <source>
        <dbReference type="Proteomes" id="UP001652445"/>
    </source>
</evidence>
<name>A0ABT2UC93_9BACL</name>
<dbReference type="Proteomes" id="UP001652445">
    <property type="component" value="Unassembled WGS sequence"/>
</dbReference>
<proteinExistence type="predicted"/>
<organism evidence="2 3">
    <name type="scientific">Paenibacillus baimaensis</name>
    <dbReference type="NCBI Taxonomy" id="2982185"/>
    <lineage>
        <taxon>Bacteria</taxon>
        <taxon>Bacillati</taxon>
        <taxon>Bacillota</taxon>
        <taxon>Bacilli</taxon>
        <taxon>Bacillales</taxon>
        <taxon>Paenibacillaceae</taxon>
        <taxon>Paenibacillus</taxon>
    </lineage>
</organism>
<evidence type="ECO:0000259" key="1">
    <source>
        <dbReference type="Pfam" id="PF21311"/>
    </source>
</evidence>
<dbReference type="InterPro" id="IPR048799">
    <property type="entry name" value="P68_RBP_TagC-like_beta-prop"/>
</dbReference>
<dbReference type="Pfam" id="PF21311">
    <property type="entry name" value="Phage_RBD_prop"/>
    <property type="match status" value="1"/>
</dbReference>
<feature type="domain" description="P68 RBP/TagC-like beta-propeller" evidence="1">
    <location>
        <begin position="22"/>
        <end position="294"/>
    </location>
</feature>
<keyword evidence="3" id="KW-1185">Reference proteome</keyword>
<accession>A0ABT2UC93</accession>
<comment type="caution">
    <text evidence="2">The sequence shown here is derived from an EMBL/GenBank/DDBJ whole genome shotgun (WGS) entry which is preliminary data.</text>
</comment>
<protein>
    <recommendedName>
        <fullName evidence="1">P68 RBP/TagC-like beta-propeller domain-containing protein</fullName>
    </recommendedName>
</protein>
<gene>
    <name evidence="2" type="ORF">OB236_08970</name>
</gene>
<dbReference type="EMBL" id="JAOQIO010000022">
    <property type="protein sequence ID" value="MCU6792258.1"/>
    <property type="molecule type" value="Genomic_DNA"/>
</dbReference>
<sequence length="324" mass="35310">MFVLSDPASEWIHEKALQDGTVMQSFAFDNVNQHIYVVQLMAGGQQLPGENAVVSGANRDANGDLALTQLDMQGNKLGYMYLKGFGHGVQIGVETVGETAYLWTETDSVKEGSSGWGTQIGRFPFENGKILSTESPEIEKYRLVEGSDRTTVNIDAANGLLTLRYRVNGVFRFGVYELEEIKRNHYIPLADVLQPPVGTFQGFASYGGYLYLLEGSSYGSAGSAAPIGNTYITAVDLNTGDVIDKQLITAGDTLSFREPEGLSIHLTDSLHPENAQLSFGFASNFTPNRLANIYYVDRLLPPEAALNMPALRTDSAIDMEAITD</sequence>
<reference evidence="2 3" key="1">
    <citation type="submission" date="2022-09" db="EMBL/GenBank/DDBJ databases">
        <authorList>
            <person name="Han X.L."/>
            <person name="Wang Q."/>
            <person name="Lu T."/>
        </authorList>
    </citation>
    <scope>NUCLEOTIDE SEQUENCE [LARGE SCALE GENOMIC DNA]</scope>
    <source>
        <strain evidence="2 3">WQ 127069</strain>
    </source>
</reference>
<evidence type="ECO:0000313" key="2">
    <source>
        <dbReference type="EMBL" id="MCU6792258.1"/>
    </source>
</evidence>